<evidence type="ECO:0000313" key="3">
    <source>
        <dbReference type="Proteomes" id="UP001430149"/>
    </source>
</evidence>
<dbReference type="CDD" id="cd14797">
    <property type="entry name" value="DUF302"/>
    <property type="match status" value="1"/>
</dbReference>
<evidence type="ECO:0000259" key="1">
    <source>
        <dbReference type="Pfam" id="PF03625"/>
    </source>
</evidence>
<dbReference type="InterPro" id="IPR035923">
    <property type="entry name" value="TT1751-like_sf"/>
</dbReference>
<evidence type="ECO:0000313" key="2">
    <source>
        <dbReference type="EMBL" id="MBM7125150.1"/>
    </source>
</evidence>
<proteinExistence type="predicted"/>
<dbReference type="EMBL" id="JADIKE010000031">
    <property type="protein sequence ID" value="MBM7125150.1"/>
    <property type="molecule type" value="Genomic_DNA"/>
</dbReference>
<dbReference type="InterPro" id="IPR005180">
    <property type="entry name" value="DUF302"/>
</dbReference>
<dbReference type="Proteomes" id="UP001430149">
    <property type="component" value="Unassembled WGS sequence"/>
</dbReference>
<dbReference type="SUPFAM" id="SSF103247">
    <property type="entry name" value="TT1751-like"/>
    <property type="match status" value="1"/>
</dbReference>
<dbReference type="Pfam" id="PF03625">
    <property type="entry name" value="DUF302"/>
    <property type="match status" value="1"/>
</dbReference>
<gene>
    <name evidence="2" type="ORF">ISP19_07110</name>
</gene>
<reference evidence="2" key="1">
    <citation type="submission" date="2020-10" db="EMBL/GenBank/DDBJ databases">
        <title>Phylogeny of dyella-like bacteria.</title>
        <authorList>
            <person name="Fu J."/>
        </authorList>
    </citation>
    <scope>NUCLEOTIDE SEQUENCE</scope>
    <source>
        <strain evidence="2">DHOC52</strain>
    </source>
</reference>
<feature type="domain" description="DUF302" evidence="1">
    <location>
        <begin position="89"/>
        <end position="128"/>
    </location>
</feature>
<comment type="caution">
    <text evidence="2">The sequence shown here is derived from an EMBL/GenBank/DDBJ whole genome shotgun (WGS) entry which is preliminary data.</text>
</comment>
<accession>A0ABS2K266</accession>
<protein>
    <submittedName>
        <fullName evidence="2">DUF302 domain-containing protein</fullName>
    </submittedName>
</protein>
<keyword evidence="3" id="KW-1185">Reference proteome</keyword>
<name>A0ABS2K266_9GAMM</name>
<organism evidence="2 3">
    <name type="scientific">Dyella flava</name>
    <dbReference type="NCBI Taxonomy" id="1920170"/>
    <lineage>
        <taxon>Bacteria</taxon>
        <taxon>Pseudomonadati</taxon>
        <taxon>Pseudomonadota</taxon>
        <taxon>Gammaproteobacteria</taxon>
        <taxon>Lysobacterales</taxon>
        <taxon>Rhodanobacteraceae</taxon>
        <taxon>Dyella</taxon>
    </lineage>
</organism>
<dbReference type="Gene3D" id="3.30.310.70">
    <property type="entry name" value="TT1751-like domain"/>
    <property type="match status" value="1"/>
</dbReference>
<dbReference type="RefSeq" id="WP_204680670.1">
    <property type="nucleotide sequence ID" value="NZ_BSNR01000018.1"/>
</dbReference>
<sequence length="166" mass="18246">MTITSSQPITVSHSVIDLKAAFDSFTHELERLAGRFEPQALRQGTDAASVWALIEGMQGEQGLMIFGMQDHGRLPTLHGQPQKAFRYHIGNPLVAFSMTRHDIRAALYAPLTVLVYAIDAQTTRVEFDLPSSLFGQFGHPEVTEVGLQLDKKLTTLIEKAAEAAKA</sequence>